<dbReference type="InterPro" id="IPR053044">
    <property type="entry name" value="Metallo-hydrolase/TatD-type"/>
</dbReference>
<dbReference type="Proteomes" id="UP001355207">
    <property type="component" value="Chromosome 11"/>
</dbReference>
<dbReference type="SUPFAM" id="SSF51556">
    <property type="entry name" value="Metallo-dependent hydrolases"/>
    <property type="match status" value="1"/>
</dbReference>
<name>A0AAX4K618_9TREE</name>
<organism evidence="2 3">
    <name type="scientific">Kwoniella dendrophila CBS 6074</name>
    <dbReference type="NCBI Taxonomy" id="1295534"/>
    <lineage>
        <taxon>Eukaryota</taxon>
        <taxon>Fungi</taxon>
        <taxon>Dikarya</taxon>
        <taxon>Basidiomycota</taxon>
        <taxon>Agaricomycotina</taxon>
        <taxon>Tremellomycetes</taxon>
        <taxon>Tremellales</taxon>
        <taxon>Cryptococcaceae</taxon>
        <taxon>Kwoniella</taxon>
    </lineage>
</organism>
<feature type="compositionally biased region" description="Acidic residues" evidence="1">
    <location>
        <begin position="418"/>
        <end position="434"/>
    </location>
</feature>
<dbReference type="EMBL" id="CP144108">
    <property type="protein sequence ID" value="WWC93131.1"/>
    <property type="molecule type" value="Genomic_DNA"/>
</dbReference>
<dbReference type="PANTHER" id="PTHR47345">
    <property type="entry name" value="CUT9-INTERACTING PROTEIN SCN1"/>
    <property type="match status" value="1"/>
</dbReference>
<sequence>MCSQHDDNPASSSKQKEKGNAESKVNDHEIDNEMPDWETIELPPDHILSHLVDIHCHPTDLTHSSNIYDDVKLGGLASMATIIEDQDKVRALSEDREWYNPSHTKNTERKGKGKGWDGKGVGVIACFGYHPWFTHLYTLSSTIDSKPSKSEHYFQLFSPTSQKNKDLLESLLPYLPDPIPFQPLIDKLKDDIKRSLNEGRLTMLGEVGLDGSARMRWPKKAKHLHPDHANKDQDSHKVKNHKFDDDQEEVEEWKRLTPFKVPMSHQRAILEKQMDLAVELGVNVSFHSVACAGPSLDLLISMRNKHGIKFTNGINVDIHSAGGWSAEFWKQAERNLSNIYASPSIFITGRSPNASSLLSTISKDRLLVESDSHDVRLSDRLVWASAAWIANCKKWKLESRDQATTETSPENKSSFEEWSFDDEDKSDDGDDEFDEKGKLKTTKRDETDVWTVKTLEKNWYRFMRL</sequence>
<feature type="region of interest" description="Disordered" evidence="1">
    <location>
        <begin position="400"/>
        <end position="438"/>
    </location>
</feature>
<dbReference type="Gene3D" id="3.20.20.140">
    <property type="entry name" value="Metal-dependent hydrolases"/>
    <property type="match status" value="1"/>
</dbReference>
<dbReference type="AlphaFoldDB" id="A0AAX4K618"/>
<evidence type="ECO:0008006" key="4">
    <source>
        <dbReference type="Google" id="ProtNLM"/>
    </source>
</evidence>
<dbReference type="InterPro" id="IPR032466">
    <property type="entry name" value="Metal_Hydrolase"/>
</dbReference>
<dbReference type="InterPro" id="IPR001130">
    <property type="entry name" value="TatD-like"/>
</dbReference>
<dbReference type="GO" id="GO:0016788">
    <property type="term" value="F:hydrolase activity, acting on ester bonds"/>
    <property type="evidence" value="ECO:0007669"/>
    <property type="project" value="InterPro"/>
</dbReference>
<reference evidence="2 3" key="1">
    <citation type="submission" date="2024-01" db="EMBL/GenBank/DDBJ databases">
        <title>Comparative genomics of Cryptococcus and Kwoniella reveals pathogenesis evolution and contrasting modes of karyotype evolution via chromosome fusion or intercentromeric recombination.</title>
        <authorList>
            <person name="Coelho M.A."/>
            <person name="David-Palma M."/>
            <person name="Shea T."/>
            <person name="Bowers K."/>
            <person name="McGinley-Smith S."/>
            <person name="Mohammad A.W."/>
            <person name="Gnirke A."/>
            <person name="Yurkov A.M."/>
            <person name="Nowrousian M."/>
            <person name="Sun S."/>
            <person name="Cuomo C.A."/>
            <person name="Heitman J."/>
        </authorList>
    </citation>
    <scope>NUCLEOTIDE SEQUENCE [LARGE SCALE GENOMIC DNA]</scope>
    <source>
        <strain evidence="2 3">CBS 6074</strain>
    </source>
</reference>
<evidence type="ECO:0000256" key="1">
    <source>
        <dbReference type="SAM" id="MobiDB-lite"/>
    </source>
</evidence>
<keyword evidence="3" id="KW-1185">Reference proteome</keyword>
<dbReference type="PANTHER" id="PTHR47345:SF1">
    <property type="entry name" value="CUT9-INTERACTING PROTEIN SCN1"/>
    <property type="match status" value="1"/>
</dbReference>
<accession>A0AAX4K618</accession>
<protein>
    <recommendedName>
        <fullName evidence="4">TatD DNase</fullName>
    </recommendedName>
</protein>
<dbReference type="GeneID" id="91098766"/>
<dbReference type="Pfam" id="PF01026">
    <property type="entry name" value="TatD_DNase"/>
    <property type="match status" value="1"/>
</dbReference>
<evidence type="ECO:0000313" key="3">
    <source>
        <dbReference type="Proteomes" id="UP001355207"/>
    </source>
</evidence>
<feature type="region of interest" description="Disordered" evidence="1">
    <location>
        <begin position="221"/>
        <end position="246"/>
    </location>
</feature>
<evidence type="ECO:0000313" key="2">
    <source>
        <dbReference type="EMBL" id="WWC93131.1"/>
    </source>
</evidence>
<gene>
    <name evidence="2" type="ORF">L201_008098</name>
</gene>
<proteinExistence type="predicted"/>
<feature type="region of interest" description="Disordered" evidence="1">
    <location>
        <begin position="1"/>
        <end position="29"/>
    </location>
</feature>
<dbReference type="RefSeq" id="XP_066079893.1">
    <property type="nucleotide sequence ID" value="XM_066223796.1"/>
</dbReference>
<feature type="compositionally biased region" description="Basic and acidic residues" evidence="1">
    <location>
        <begin position="224"/>
        <end position="244"/>
    </location>
</feature>